<evidence type="ECO:0000313" key="2">
    <source>
        <dbReference type="EMBL" id="KJR87942.1"/>
    </source>
</evidence>
<feature type="compositionally biased region" description="Polar residues" evidence="1">
    <location>
        <begin position="81"/>
        <end position="90"/>
    </location>
</feature>
<accession>A0A0F2ME93</accession>
<organism evidence="2 3">
    <name type="scientific">Sporothrix schenckii 1099-18</name>
    <dbReference type="NCBI Taxonomy" id="1397361"/>
    <lineage>
        <taxon>Eukaryota</taxon>
        <taxon>Fungi</taxon>
        <taxon>Dikarya</taxon>
        <taxon>Ascomycota</taxon>
        <taxon>Pezizomycotina</taxon>
        <taxon>Sordariomycetes</taxon>
        <taxon>Sordariomycetidae</taxon>
        <taxon>Ophiostomatales</taxon>
        <taxon>Ophiostomataceae</taxon>
        <taxon>Sporothrix</taxon>
    </lineage>
</organism>
<dbReference type="RefSeq" id="XP_016590618.1">
    <property type="nucleotide sequence ID" value="XM_016734776.1"/>
</dbReference>
<comment type="caution">
    <text evidence="2">The sequence shown here is derived from an EMBL/GenBank/DDBJ whole genome shotgun (WGS) entry which is preliminary data.</text>
</comment>
<feature type="region of interest" description="Disordered" evidence="1">
    <location>
        <begin position="65"/>
        <end position="93"/>
    </location>
</feature>
<dbReference type="GeneID" id="27670053"/>
<name>A0A0F2ME93_SPOSC</name>
<sequence>MHNKGEKGAYCKAANSLHPQKCFTYALFIAHDISLTTGKKKEEAARTKRTTNNANDDLLRQLARWNATNVGGGSRKRTRTEQSPTGSTPGCSWHTLFRVQNWLPAEKATRNAASQATKQEK</sequence>
<dbReference type="VEuPathDB" id="FungiDB:SPSK_08133"/>
<dbReference type="Proteomes" id="UP000033710">
    <property type="component" value="Unassembled WGS sequence"/>
</dbReference>
<gene>
    <name evidence="2" type="ORF">SPSK_08133</name>
</gene>
<evidence type="ECO:0000313" key="3">
    <source>
        <dbReference type="Proteomes" id="UP000033710"/>
    </source>
</evidence>
<dbReference type="EMBL" id="AXCR01000004">
    <property type="protein sequence ID" value="KJR87942.1"/>
    <property type="molecule type" value="Genomic_DNA"/>
</dbReference>
<reference evidence="2 3" key="1">
    <citation type="journal article" date="2014" name="BMC Genomics">
        <title>Comparative genomics of the major fungal agents of human and animal Sporotrichosis: Sporothrix schenckii and Sporothrix brasiliensis.</title>
        <authorList>
            <person name="Teixeira M.M."/>
            <person name="de Almeida L.G."/>
            <person name="Kubitschek-Barreira P."/>
            <person name="Alves F.L."/>
            <person name="Kioshima E.S."/>
            <person name="Abadio A.K."/>
            <person name="Fernandes L."/>
            <person name="Derengowski L.S."/>
            <person name="Ferreira K.S."/>
            <person name="Souza R.C."/>
            <person name="Ruiz J.C."/>
            <person name="de Andrade N.C."/>
            <person name="Paes H.C."/>
            <person name="Nicola A.M."/>
            <person name="Albuquerque P."/>
            <person name="Gerber A.L."/>
            <person name="Martins V.P."/>
            <person name="Peconick L.D."/>
            <person name="Neto A.V."/>
            <person name="Chaucanez C.B."/>
            <person name="Silva P.A."/>
            <person name="Cunha O.L."/>
            <person name="de Oliveira F.F."/>
            <person name="dos Santos T.C."/>
            <person name="Barros A.L."/>
            <person name="Soares M.A."/>
            <person name="de Oliveira L.M."/>
            <person name="Marini M.M."/>
            <person name="Villalobos-Duno H."/>
            <person name="Cunha M.M."/>
            <person name="de Hoog S."/>
            <person name="da Silveira J.F."/>
            <person name="Henrissat B."/>
            <person name="Nino-Vega G.A."/>
            <person name="Cisalpino P.S."/>
            <person name="Mora-Montes H.M."/>
            <person name="Almeida S.R."/>
            <person name="Stajich J.E."/>
            <person name="Lopes-Bezerra L.M."/>
            <person name="Vasconcelos A.T."/>
            <person name="Felipe M.S."/>
        </authorList>
    </citation>
    <scope>NUCLEOTIDE SEQUENCE [LARGE SCALE GENOMIC DNA]</scope>
    <source>
        <strain evidence="2 3">1099-18</strain>
    </source>
</reference>
<protein>
    <submittedName>
        <fullName evidence="2">Uncharacterized protein</fullName>
    </submittedName>
</protein>
<proteinExistence type="predicted"/>
<reference evidence="2 3" key="2">
    <citation type="journal article" date="2015" name="Eukaryot. Cell">
        <title>Asexual propagation of a virulent clone complex in a human and feline outbreak of sporotrichosis.</title>
        <authorList>
            <person name="Teixeira Mde M."/>
            <person name="Rodrigues A.M."/>
            <person name="Tsui C.K."/>
            <person name="de Almeida L.G."/>
            <person name="Van Diepeningen A.D."/>
            <person name="van den Ende B.G."/>
            <person name="Fernandes G.F."/>
            <person name="Kano R."/>
            <person name="Hamelin R.C."/>
            <person name="Lopes-Bezerra L.M."/>
            <person name="Vasconcelos A.T."/>
            <person name="de Hoog S."/>
            <person name="de Camargo Z.P."/>
            <person name="Felipe M.S."/>
        </authorList>
    </citation>
    <scope>NUCLEOTIDE SEQUENCE [LARGE SCALE GENOMIC DNA]</scope>
    <source>
        <strain evidence="2 3">1099-18</strain>
    </source>
</reference>
<dbReference type="KEGG" id="ssck:SPSK_08133"/>
<evidence type="ECO:0000256" key="1">
    <source>
        <dbReference type="SAM" id="MobiDB-lite"/>
    </source>
</evidence>
<dbReference type="AlphaFoldDB" id="A0A0F2ME93"/>